<dbReference type="InterPro" id="IPR036397">
    <property type="entry name" value="RNaseH_sf"/>
</dbReference>
<reference evidence="4" key="2">
    <citation type="journal article" date="2014" name="Nat. Commun.">
        <title>The cavefish genome reveals candidate genes for eye loss.</title>
        <authorList>
            <person name="McGaugh S.E."/>
            <person name="Gross J.B."/>
            <person name="Aken B."/>
            <person name="Blin M."/>
            <person name="Borowsky R."/>
            <person name="Chalopin D."/>
            <person name="Hinaux H."/>
            <person name="Jeffery W.R."/>
            <person name="Keene A."/>
            <person name="Ma L."/>
            <person name="Minx P."/>
            <person name="Murphy D."/>
            <person name="O'Quin K.E."/>
            <person name="Retaux S."/>
            <person name="Rohner N."/>
            <person name="Searle S.M."/>
            <person name="Stahl B.A."/>
            <person name="Tabin C."/>
            <person name="Volff J.N."/>
            <person name="Yoshizawa M."/>
            <person name="Warren W.C."/>
        </authorList>
    </citation>
    <scope>NUCLEOTIDE SEQUENCE [LARGE SCALE GENOMIC DNA]</scope>
    <source>
        <strain evidence="4">female</strain>
    </source>
</reference>
<dbReference type="AlphaFoldDB" id="A0A3B1IYF8"/>
<dbReference type="GeneTree" id="ENSGT01000000214408"/>
<evidence type="ECO:0000256" key="1">
    <source>
        <dbReference type="ARBA" id="ARBA00039658"/>
    </source>
</evidence>
<dbReference type="FunFam" id="3.30.420.10:FF:000032">
    <property type="entry name" value="Retrovirus-related Pol polyprotein from transposon 297-like Protein"/>
    <property type="match status" value="1"/>
</dbReference>
<dbReference type="Pfam" id="PF00665">
    <property type="entry name" value="rve"/>
    <property type="match status" value="1"/>
</dbReference>
<organism evidence="3 4">
    <name type="scientific">Astyanax mexicanus</name>
    <name type="common">Blind cave fish</name>
    <name type="synonym">Astyanax fasciatus mexicanus</name>
    <dbReference type="NCBI Taxonomy" id="7994"/>
    <lineage>
        <taxon>Eukaryota</taxon>
        <taxon>Metazoa</taxon>
        <taxon>Chordata</taxon>
        <taxon>Craniata</taxon>
        <taxon>Vertebrata</taxon>
        <taxon>Euteleostomi</taxon>
        <taxon>Actinopterygii</taxon>
        <taxon>Neopterygii</taxon>
        <taxon>Teleostei</taxon>
        <taxon>Ostariophysi</taxon>
        <taxon>Characiformes</taxon>
        <taxon>Characoidei</taxon>
        <taxon>Acestrorhamphidae</taxon>
        <taxon>Acestrorhamphinae</taxon>
        <taxon>Astyanax</taxon>
    </lineage>
</organism>
<accession>A0A3B1IYF8</accession>
<evidence type="ECO:0000313" key="3">
    <source>
        <dbReference type="Ensembl" id="ENSAMXP00000034701.1"/>
    </source>
</evidence>
<dbReference type="FunFam" id="1.10.340.70:FF:000001">
    <property type="entry name" value="Retrovirus-related Pol polyprotein from transposon gypsy-like Protein"/>
    <property type="match status" value="1"/>
</dbReference>
<dbReference type="Gene3D" id="3.30.420.10">
    <property type="entry name" value="Ribonuclease H-like superfamily/Ribonuclease H"/>
    <property type="match status" value="1"/>
</dbReference>
<dbReference type="PANTHER" id="PTHR37984">
    <property type="entry name" value="PROTEIN CBG26694"/>
    <property type="match status" value="1"/>
</dbReference>
<reference evidence="3" key="4">
    <citation type="submission" date="2025-09" db="UniProtKB">
        <authorList>
            <consortium name="Ensembl"/>
        </authorList>
    </citation>
    <scope>IDENTIFICATION</scope>
</reference>
<dbReference type="InterPro" id="IPR050951">
    <property type="entry name" value="Retrovirus_Pol_polyprotein"/>
</dbReference>
<dbReference type="PROSITE" id="PS50994">
    <property type="entry name" value="INTEGRASE"/>
    <property type="match status" value="1"/>
</dbReference>
<dbReference type="InterPro" id="IPR012337">
    <property type="entry name" value="RNaseH-like_sf"/>
</dbReference>
<keyword evidence="4" id="KW-1185">Reference proteome</keyword>
<reference evidence="3" key="3">
    <citation type="submission" date="2025-08" db="UniProtKB">
        <authorList>
            <consortium name="Ensembl"/>
        </authorList>
    </citation>
    <scope>IDENTIFICATION</scope>
</reference>
<dbReference type="InterPro" id="IPR001584">
    <property type="entry name" value="Integrase_cat-core"/>
</dbReference>
<proteinExistence type="predicted"/>
<dbReference type="Proteomes" id="UP000018467">
    <property type="component" value="Unassembled WGS sequence"/>
</dbReference>
<reference evidence="4" key="1">
    <citation type="submission" date="2013-03" db="EMBL/GenBank/DDBJ databases">
        <authorList>
            <person name="Jeffery W."/>
            <person name="Warren W."/>
            <person name="Wilson R.K."/>
        </authorList>
    </citation>
    <scope>NUCLEOTIDE SEQUENCE</scope>
    <source>
        <strain evidence="4">female</strain>
    </source>
</reference>
<dbReference type="SUPFAM" id="SSF53098">
    <property type="entry name" value="Ribonuclease H-like"/>
    <property type="match status" value="1"/>
</dbReference>
<dbReference type="Pfam" id="PF17921">
    <property type="entry name" value="Integrase_H2C2"/>
    <property type="match status" value="1"/>
</dbReference>
<dbReference type="GO" id="GO:0015074">
    <property type="term" value="P:DNA integration"/>
    <property type="evidence" value="ECO:0007669"/>
    <property type="project" value="InterPro"/>
</dbReference>
<dbReference type="Ensembl" id="ENSAMXT00000030320.1">
    <property type="protein sequence ID" value="ENSAMXP00000034701.1"/>
    <property type="gene ID" value="ENSAMXG00000036250.1"/>
</dbReference>
<dbReference type="GO" id="GO:0003676">
    <property type="term" value="F:nucleic acid binding"/>
    <property type="evidence" value="ECO:0007669"/>
    <property type="project" value="InterPro"/>
</dbReference>
<protein>
    <recommendedName>
        <fullName evidence="1">Gypsy retrotransposon integrase-like protein 1</fullName>
    </recommendedName>
</protein>
<name>A0A3B1IYF8_ASTMX</name>
<dbReference type="Gene3D" id="1.10.340.70">
    <property type="match status" value="1"/>
</dbReference>
<dbReference type="InterPro" id="IPR041588">
    <property type="entry name" value="Integrase_H2C2"/>
</dbReference>
<evidence type="ECO:0000259" key="2">
    <source>
        <dbReference type="PROSITE" id="PS50994"/>
    </source>
</evidence>
<dbReference type="InParanoid" id="A0A3B1IYF8"/>
<sequence length="410" mass="47594">MVATYQVAGAGMDELPVDWADLIREQELDDSLQTLRAEAKNPRVKQDRIRFFVKNDVLFREVPKQLQGQTWQVVVPNKFRRAFLQYAHDNPLSGHLGQLKTLLRLLGVAYWPSIRKDVWAYCRACEICQKYEPRISKLSGLLQSTPVIEPGYMLGVDLMGPLPKSLRQNEHLLVVVDYCSKWVELFPLRVAKTPQIARILVDEIFTRWGTPAYLVSDRGAQFTSHLLHTICQQWGVVQKLTTSYHPQTNLTERINRTLKTMVASFVQDKHRRWDQWLPEFRFAINTAWQESTGFTPAEVALGRKLKGPLERLLSQPPDPEQAAYKVIQRQQELFRQVRANVEKAQDKQAKYYNRRRKREEFSEDDLVWVRSHPLSRASTGFAAKLAEKWKGPAKIVKQLNPVNYQITYPN</sequence>
<evidence type="ECO:0000313" key="4">
    <source>
        <dbReference type="Proteomes" id="UP000018467"/>
    </source>
</evidence>
<feature type="domain" description="Integrase catalytic" evidence="2">
    <location>
        <begin position="142"/>
        <end position="304"/>
    </location>
</feature>
<dbReference type="PANTHER" id="PTHR37984:SF15">
    <property type="entry name" value="INTEGRASE CATALYTIC DOMAIN-CONTAINING PROTEIN"/>
    <property type="match status" value="1"/>
</dbReference>
<dbReference type="STRING" id="7994.ENSAMXP00000034701"/>